<keyword evidence="1" id="KW-0175">Coiled coil</keyword>
<evidence type="ECO:0000256" key="3">
    <source>
        <dbReference type="SAM" id="Phobius"/>
    </source>
</evidence>
<feature type="compositionally biased region" description="Basic and acidic residues" evidence="2">
    <location>
        <begin position="304"/>
        <end position="323"/>
    </location>
</feature>
<comment type="caution">
    <text evidence="4">The sequence shown here is derived from an EMBL/GenBank/DDBJ whole genome shotgun (WGS) entry which is preliminary data.</text>
</comment>
<feature type="region of interest" description="Disordered" evidence="2">
    <location>
        <begin position="366"/>
        <end position="517"/>
    </location>
</feature>
<dbReference type="PANTHER" id="PTHR36143">
    <property type="entry name" value="OS08G0177500 PROTEIN"/>
    <property type="match status" value="1"/>
</dbReference>
<feature type="region of interest" description="Disordered" evidence="2">
    <location>
        <begin position="201"/>
        <end position="349"/>
    </location>
</feature>
<feature type="coiled-coil region" evidence="1">
    <location>
        <begin position="64"/>
        <end position="137"/>
    </location>
</feature>
<keyword evidence="5" id="KW-1185">Reference proteome</keyword>
<organism evidence="4 5">
    <name type="scientific">Hibiscus sabdariffa</name>
    <name type="common">roselle</name>
    <dbReference type="NCBI Taxonomy" id="183260"/>
    <lineage>
        <taxon>Eukaryota</taxon>
        <taxon>Viridiplantae</taxon>
        <taxon>Streptophyta</taxon>
        <taxon>Embryophyta</taxon>
        <taxon>Tracheophyta</taxon>
        <taxon>Spermatophyta</taxon>
        <taxon>Magnoliopsida</taxon>
        <taxon>eudicotyledons</taxon>
        <taxon>Gunneridae</taxon>
        <taxon>Pentapetalae</taxon>
        <taxon>rosids</taxon>
        <taxon>malvids</taxon>
        <taxon>Malvales</taxon>
        <taxon>Malvaceae</taxon>
        <taxon>Malvoideae</taxon>
        <taxon>Hibiscus</taxon>
    </lineage>
</organism>
<keyword evidence="3" id="KW-1133">Transmembrane helix</keyword>
<evidence type="ECO:0000313" key="5">
    <source>
        <dbReference type="Proteomes" id="UP001472677"/>
    </source>
</evidence>
<evidence type="ECO:0000256" key="2">
    <source>
        <dbReference type="SAM" id="MobiDB-lite"/>
    </source>
</evidence>
<name>A0ABR2CI64_9ROSI</name>
<sequence>MPPMGGGSASHKGNGNGHKGRPYGLMLLLAFGAALLGVSVLHKLRERRIFNLVIEDKNRQLLSLQTLLQKEREYNKEMKRRAEETSAKIYYLRNQKMELDRRLMETIARIGSLEDEQKAMESTLEEKSNEIKQLRDKDMDTGNENPQVIALTATLKQKEAEIEELKHFLNPRVRVRSVSTDDASNSLVNMTVMGSMEQKGKTELGHNEGGRVHESLNTDGDNLSKGRDENETKSSFSQEEDRREGVGQLQKLEKSGANAKNEDSEDAGNSGIDGEKKHARAIDTINDVDDEQEKRSSSGGQLGQHKDPHQESGEKVKTDDNSRISRLPGRIGHLSRSKGKRWRTLARNRSLKRKVNSGIVAVENVTSRGLSKEYKDDVRSREDGTVSNDETKTEPGRRKEMDDRKANHFKHQNSEDTEDVKHRKMSAKISHQVGGEIVMQRNHVKFREADKNNMGVKEPEKKAELDSANGNRTEEDIDVAHEQEPETEADKGDVSGDFMSESNGEVENKEETDESEF</sequence>
<evidence type="ECO:0008006" key="6">
    <source>
        <dbReference type="Google" id="ProtNLM"/>
    </source>
</evidence>
<protein>
    <recommendedName>
        <fullName evidence="6">Micronuclear linker histone polyprotein-like protein</fullName>
    </recommendedName>
</protein>
<feature type="compositionally biased region" description="Basic and acidic residues" evidence="2">
    <location>
        <begin position="445"/>
        <end position="465"/>
    </location>
</feature>
<dbReference type="PANTHER" id="PTHR36143:SF4">
    <property type="entry name" value="OS08G0177500 PROTEIN"/>
    <property type="match status" value="1"/>
</dbReference>
<feature type="compositionally biased region" description="Basic and acidic residues" evidence="2">
    <location>
        <begin position="370"/>
        <end position="406"/>
    </location>
</feature>
<feature type="compositionally biased region" description="Basic and acidic residues" evidence="2">
    <location>
        <begin position="472"/>
        <end position="494"/>
    </location>
</feature>
<evidence type="ECO:0000256" key="1">
    <source>
        <dbReference type="SAM" id="Coils"/>
    </source>
</evidence>
<keyword evidence="3" id="KW-0472">Membrane</keyword>
<evidence type="ECO:0000313" key="4">
    <source>
        <dbReference type="EMBL" id="KAK8519091.1"/>
    </source>
</evidence>
<keyword evidence="3" id="KW-0812">Transmembrane</keyword>
<feature type="compositionally biased region" description="Basic residues" evidence="2">
    <location>
        <begin position="333"/>
        <end position="349"/>
    </location>
</feature>
<dbReference type="EMBL" id="JBBPBM010000052">
    <property type="protein sequence ID" value="KAK8519091.1"/>
    <property type="molecule type" value="Genomic_DNA"/>
</dbReference>
<reference evidence="4 5" key="1">
    <citation type="journal article" date="2024" name="G3 (Bethesda)">
        <title>Genome assembly of Hibiscus sabdariffa L. provides insights into metabolisms of medicinal natural products.</title>
        <authorList>
            <person name="Kim T."/>
        </authorList>
    </citation>
    <scope>NUCLEOTIDE SEQUENCE [LARGE SCALE GENOMIC DNA]</scope>
    <source>
        <strain evidence="4">TK-2024</strain>
        <tissue evidence="4">Old leaves</tissue>
    </source>
</reference>
<accession>A0ABR2CI64</accession>
<dbReference type="Proteomes" id="UP001472677">
    <property type="component" value="Unassembled WGS sequence"/>
</dbReference>
<feature type="compositionally biased region" description="Basic and acidic residues" evidence="2">
    <location>
        <begin position="201"/>
        <end position="232"/>
    </location>
</feature>
<feature type="transmembrane region" description="Helical" evidence="3">
    <location>
        <begin position="23"/>
        <end position="41"/>
    </location>
</feature>
<feature type="compositionally biased region" description="Acidic residues" evidence="2">
    <location>
        <begin position="508"/>
        <end position="517"/>
    </location>
</feature>
<gene>
    <name evidence="4" type="ORF">V6N12_012320</name>
</gene>
<proteinExistence type="predicted"/>